<sequence>MSAQGDLLRTVTKVSAALHTAGIRFALTGGCAVYARGGPETEHDVDVLVKLSDVDDAVRALVAQGMRAAPPPEDWLTKVYDGDRLVDLLFRPNERPVTDEVLDRSEVMRVGPATMPVQSATDVMIGKLLALGTHRGDLNEPMQSARALREQIDWSRVAVETAESPYAEAFLLLAGRLGVSPRLIRIPDDRPRDTEDIEDTEDREELA</sequence>
<organism evidence="2 3">
    <name type="scientific">Actinokineospora alba</name>
    <dbReference type="NCBI Taxonomy" id="504798"/>
    <lineage>
        <taxon>Bacteria</taxon>
        <taxon>Bacillati</taxon>
        <taxon>Actinomycetota</taxon>
        <taxon>Actinomycetes</taxon>
        <taxon>Pseudonocardiales</taxon>
        <taxon>Pseudonocardiaceae</taxon>
        <taxon>Actinokineospora</taxon>
    </lineage>
</organism>
<dbReference type="Proteomes" id="UP000199651">
    <property type="component" value="Unassembled WGS sequence"/>
</dbReference>
<accession>A0A1H0EPM9</accession>
<feature type="region of interest" description="Disordered" evidence="1">
    <location>
        <begin position="184"/>
        <end position="207"/>
    </location>
</feature>
<proteinExistence type="predicted"/>
<feature type="compositionally biased region" description="Acidic residues" evidence="1">
    <location>
        <begin position="195"/>
        <end position="207"/>
    </location>
</feature>
<dbReference type="SUPFAM" id="SSF81301">
    <property type="entry name" value="Nucleotidyltransferase"/>
    <property type="match status" value="1"/>
</dbReference>
<feature type="compositionally biased region" description="Basic and acidic residues" evidence="1">
    <location>
        <begin position="185"/>
        <end position="194"/>
    </location>
</feature>
<dbReference type="AlphaFoldDB" id="A0A1H0EPM9"/>
<dbReference type="STRING" id="504798.SAMN05421871_103821"/>
<dbReference type="InterPro" id="IPR043519">
    <property type="entry name" value="NT_sf"/>
</dbReference>
<dbReference type="EMBL" id="FNJB01000001">
    <property type="protein sequence ID" value="SDN84354.1"/>
    <property type="molecule type" value="Genomic_DNA"/>
</dbReference>
<keyword evidence="2" id="KW-0808">Transferase</keyword>
<evidence type="ECO:0000313" key="3">
    <source>
        <dbReference type="Proteomes" id="UP000199651"/>
    </source>
</evidence>
<protein>
    <submittedName>
        <fullName evidence="2">Uncharacterized nucleotidyltransferase</fullName>
    </submittedName>
</protein>
<gene>
    <name evidence="2" type="ORF">SAMN05192558_10148</name>
</gene>
<reference evidence="3" key="1">
    <citation type="submission" date="2016-10" db="EMBL/GenBank/DDBJ databases">
        <authorList>
            <person name="Varghese N."/>
            <person name="Submissions S."/>
        </authorList>
    </citation>
    <scope>NUCLEOTIDE SEQUENCE [LARGE SCALE GENOMIC DNA]</scope>
    <source>
        <strain evidence="3">IBRC-M 10655</strain>
    </source>
</reference>
<keyword evidence="3" id="KW-1185">Reference proteome</keyword>
<evidence type="ECO:0000313" key="2">
    <source>
        <dbReference type="EMBL" id="SDN84354.1"/>
    </source>
</evidence>
<dbReference type="Gene3D" id="3.30.460.40">
    <property type="match status" value="1"/>
</dbReference>
<evidence type="ECO:0000256" key="1">
    <source>
        <dbReference type="SAM" id="MobiDB-lite"/>
    </source>
</evidence>
<dbReference type="GO" id="GO:0016740">
    <property type="term" value="F:transferase activity"/>
    <property type="evidence" value="ECO:0007669"/>
    <property type="project" value="UniProtKB-KW"/>
</dbReference>
<name>A0A1H0EPM9_9PSEU</name>